<evidence type="ECO:0000313" key="7">
    <source>
        <dbReference type="Proteomes" id="UP001213664"/>
    </source>
</evidence>
<accession>A0AAJ6BLZ3</accession>
<dbReference type="GO" id="GO:0016788">
    <property type="term" value="F:hydrolase activity, acting on ester bonds"/>
    <property type="evidence" value="ECO:0007669"/>
    <property type="project" value="UniProtKB-ARBA"/>
</dbReference>
<dbReference type="EMBL" id="CP119326">
    <property type="protein sequence ID" value="WEK40116.1"/>
    <property type="molecule type" value="Genomic_DNA"/>
</dbReference>
<keyword evidence="2" id="KW-0378">Hydrolase</keyword>
<sequence>MLTAILMAAAISTWRFDLAAQPTAPDRIAVPPGQTYQPNAYGFEPGGASDSYLFSAAVAEGVYRVTIRFGGVQAGRTTVKAEARRLMLRDVVTAPGAYQTRSFLVHVRGPALPPPPANAPGGTAVVLTPQELASRTWDDRLTLEFLDRPQVASIDIEPVAAPVVYLAGDSTVTDQPSEPAASWGQMLPALLTPNVAVANYAQSGETLKSFISELRLAKILTTLKAGDWLLIQFGHNDQKTQWPQTYVDPETTYPAYLKVFIAEAKRRGAHPILVTSPERRNFRHGRIQDTLGAYAEAARRVAREENVPLIDLNDASRRIYEALGPDQAANLFNDNGADRTHYDNAGAWLLARAVAAQIAEKAPDLAAYVAPDFRRFTPDAPPMAETDIAPSLTASRERPRGD</sequence>
<dbReference type="Gene3D" id="2.60.120.430">
    <property type="entry name" value="Galactose-binding lectin"/>
    <property type="match status" value="1"/>
</dbReference>
<comment type="similarity">
    <text evidence="1">Belongs to the 'GDSL' lipolytic enzyme family.</text>
</comment>
<dbReference type="CDD" id="cd01821">
    <property type="entry name" value="Rhamnogalacturan_acetylesterase_like"/>
    <property type="match status" value="1"/>
</dbReference>
<dbReference type="PANTHER" id="PTHR43695">
    <property type="entry name" value="PUTATIVE (AFU_ORTHOLOGUE AFUA_2G17250)-RELATED"/>
    <property type="match status" value="1"/>
</dbReference>
<dbReference type="Pfam" id="PF13472">
    <property type="entry name" value="Lipase_GDSL_2"/>
    <property type="match status" value="1"/>
</dbReference>
<keyword evidence="4" id="KW-0732">Signal</keyword>
<feature type="region of interest" description="Disordered" evidence="3">
    <location>
        <begin position="379"/>
        <end position="402"/>
    </location>
</feature>
<evidence type="ECO:0000256" key="3">
    <source>
        <dbReference type="SAM" id="MobiDB-lite"/>
    </source>
</evidence>
<dbReference type="InterPro" id="IPR013830">
    <property type="entry name" value="SGNH_hydro"/>
</dbReference>
<feature type="signal peptide" evidence="4">
    <location>
        <begin position="1"/>
        <end position="19"/>
    </location>
</feature>
<name>A0AAJ6BLZ3_9CAUL</name>
<dbReference type="InterPro" id="IPR008979">
    <property type="entry name" value="Galactose-bd-like_sf"/>
</dbReference>
<feature type="domain" description="SGNH hydrolase-type esterase" evidence="5">
    <location>
        <begin position="168"/>
        <end position="347"/>
    </location>
</feature>
<dbReference type="SUPFAM" id="SSF52266">
    <property type="entry name" value="SGNH hydrolase"/>
    <property type="match status" value="1"/>
</dbReference>
<gene>
    <name evidence="6" type="ORF">P0Y50_00490</name>
</gene>
<dbReference type="InterPro" id="IPR036514">
    <property type="entry name" value="SGNH_hydro_sf"/>
</dbReference>
<dbReference type="Proteomes" id="UP001213664">
    <property type="component" value="Chromosome"/>
</dbReference>
<evidence type="ECO:0000313" key="6">
    <source>
        <dbReference type="EMBL" id="WEK40116.1"/>
    </source>
</evidence>
<dbReference type="Gene3D" id="3.40.50.1110">
    <property type="entry name" value="SGNH hydrolase"/>
    <property type="match status" value="1"/>
</dbReference>
<evidence type="ECO:0000256" key="2">
    <source>
        <dbReference type="ARBA" id="ARBA00022801"/>
    </source>
</evidence>
<feature type="chain" id="PRO_5042541637" evidence="4">
    <location>
        <begin position="20"/>
        <end position="402"/>
    </location>
</feature>
<reference evidence="6" key="1">
    <citation type="submission" date="2023-03" db="EMBL/GenBank/DDBJ databases">
        <title>Andean soil-derived lignocellulolytic bacterial consortium as a source of novel taxa and putative plastic-active enzymes.</title>
        <authorList>
            <person name="Diaz-Garcia L."/>
            <person name="Chuvochina M."/>
            <person name="Feuerriegel G."/>
            <person name="Bunk B."/>
            <person name="Sproer C."/>
            <person name="Streit W.R."/>
            <person name="Rodriguez L.M."/>
            <person name="Overmann J."/>
            <person name="Jimenez D.J."/>
        </authorList>
    </citation>
    <scope>NUCLEOTIDE SEQUENCE</scope>
    <source>
        <strain evidence="6">MAG 833</strain>
    </source>
</reference>
<evidence type="ECO:0000256" key="1">
    <source>
        <dbReference type="ARBA" id="ARBA00008668"/>
    </source>
</evidence>
<evidence type="ECO:0000256" key="4">
    <source>
        <dbReference type="SAM" id="SignalP"/>
    </source>
</evidence>
<organism evidence="6 7">
    <name type="scientific">Candidatus Brevundimonas colombiensis</name>
    <dbReference type="NCBI Taxonomy" id="3121376"/>
    <lineage>
        <taxon>Bacteria</taxon>
        <taxon>Pseudomonadati</taxon>
        <taxon>Pseudomonadota</taxon>
        <taxon>Alphaproteobacteria</taxon>
        <taxon>Caulobacterales</taxon>
        <taxon>Caulobacteraceae</taxon>
        <taxon>Brevundimonas</taxon>
    </lineage>
</organism>
<evidence type="ECO:0000259" key="5">
    <source>
        <dbReference type="Pfam" id="PF13472"/>
    </source>
</evidence>
<dbReference type="InterPro" id="IPR037459">
    <property type="entry name" value="RhgT-like"/>
</dbReference>
<dbReference type="SUPFAM" id="SSF49785">
    <property type="entry name" value="Galactose-binding domain-like"/>
    <property type="match status" value="1"/>
</dbReference>
<proteinExistence type="inferred from homology"/>
<dbReference type="AlphaFoldDB" id="A0AAJ6BLZ3"/>
<protein>
    <submittedName>
        <fullName evidence="6">Rhamnogalacturonan acetylesterase</fullName>
    </submittedName>
</protein>
<dbReference type="PANTHER" id="PTHR43695:SF1">
    <property type="entry name" value="RHAMNOGALACTURONAN ACETYLESTERASE"/>
    <property type="match status" value="1"/>
</dbReference>